<name>A0A372G0E6_9ACTN</name>
<reference evidence="1 2" key="1">
    <citation type="submission" date="2018-08" db="EMBL/GenBank/DDBJ databases">
        <title>Verrucosispora craniellae sp. nov., isolated from a marine sponge in the South China Sea.</title>
        <authorList>
            <person name="Li L."/>
            <person name="Lin H.W."/>
        </authorList>
    </citation>
    <scope>NUCLEOTIDE SEQUENCE [LARGE SCALE GENOMIC DNA]</scope>
    <source>
        <strain evidence="1 2">LHW63014</strain>
    </source>
</reference>
<evidence type="ECO:0000313" key="1">
    <source>
        <dbReference type="EMBL" id="RFS46408.1"/>
    </source>
</evidence>
<organism evidence="1 2">
    <name type="scientific">Micromonospora craniellae</name>
    <dbReference type="NCBI Taxonomy" id="2294034"/>
    <lineage>
        <taxon>Bacteria</taxon>
        <taxon>Bacillati</taxon>
        <taxon>Actinomycetota</taxon>
        <taxon>Actinomycetes</taxon>
        <taxon>Micromonosporales</taxon>
        <taxon>Micromonosporaceae</taxon>
        <taxon>Micromonospora</taxon>
    </lineage>
</organism>
<sequence length="106" mass="12146">MTDGEIWRLIHRDEVVAEIEVRSRDFPWTYGRLRPLAGFEQLRPLFVARNAALDADDDEAMMRIDDEIGAALTLARPDGRRVAEFLLSVEGDEAGFRWLDEPVTDE</sequence>
<dbReference type="RefSeq" id="WP_117227980.1">
    <property type="nucleotide sequence ID" value="NZ_CP061725.1"/>
</dbReference>
<protein>
    <submittedName>
        <fullName evidence="1">Uncharacterized protein</fullName>
    </submittedName>
</protein>
<dbReference type="AlphaFoldDB" id="A0A372G0E6"/>
<comment type="caution">
    <text evidence="1">The sequence shown here is derived from an EMBL/GenBank/DDBJ whole genome shotgun (WGS) entry which is preliminary data.</text>
</comment>
<dbReference type="OrthoDB" id="3394546at2"/>
<gene>
    <name evidence="1" type="ORF">D0Q02_11620</name>
</gene>
<accession>A0A372G0E6</accession>
<keyword evidence="2" id="KW-1185">Reference proteome</keyword>
<dbReference type="Proteomes" id="UP000262621">
    <property type="component" value="Unassembled WGS sequence"/>
</dbReference>
<dbReference type="EMBL" id="QVFU01000009">
    <property type="protein sequence ID" value="RFS46408.1"/>
    <property type="molecule type" value="Genomic_DNA"/>
</dbReference>
<proteinExistence type="predicted"/>
<evidence type="ECO:0000313" key="2">
    <source>
        <dbReference type="Proteomes" id="UP000262621"/>
    </source>
</evidence>